<dbReference type="EMBL" id="CM043049">
    <property type="protein sequence ID" value="KAI4557805.1"/>
    <property type="molecule type" value="Genomic_DNA"/>
</dbReference>
<evidence type="ECO:0000313" key="2">
    <source>
        <dbReference type="Proteomes" id="UP001057279"/>
    </source>
</evidence>
<comment type="caution">
    <text evidence="1">The sequence shown here is derived from an EMBL/GenBank/DDBJ whole genome shotgun (WGS) entry which is preliminary data.</text>
</comment>
<evidence type="ECO:0000313" key="1">
    <source>
        <dbReference type="EMBL" id="KAI4557805.1"/>
    </source>
</evidence>
<proteinExistence type="predicted"/>
<protein>
    <submittedName>
        <fullName evidence="1">Uncharacterized protein</fullName>
    </submittedName>
</protein>
<name>A0ACB9U4A0_9CETA</name>
<accession>A0ACB9U4A0</accession>
<organism evidence="1 2">
    <name type="scientific">Ovis ammon polii x Ovis aries</name>
    <dbReference type="NCBI Taxonomy" id="2918886"/>
    <lineage>
        <taxon>Eukaryota</taxon>
        <taxon>Metazoa</taxon>
        <taxon>Chordata</taxon>
        <taxon>Craniata</taxon>
        <taxon>Vertebrata</taxon>
        <taxon>Euteleostomi</taxon>
        <taxon>Mammalia</taxon>
        <taxon>Eutheria</taxon>
        <taxon>Laurasiatheria</taxon>
        <taxon>Artiodactyla</taxon>
        <taxon>Ruminantia</taxon>
        <taxon>Pecora</taxon>
        <taxon>Bovidae</taxon>
        <taxon>Caprinae</taxon>
        <taxon>Ovis</taxon>
    </lineage>
</organism>
<reference evidence="1" key="1">
    <citation type="submission" date="2022-03" db="EMBL/GenBank/DDBJ databases">
        <title>Genomic analyses of argali, domestic sheep and their hybrids provide insights into chromosomal evolution, heterosis and genetic basis of agronomic traits.</title>
        <authorList>
            <person name="Li M."/>
        </authorList>
    </citation>
    <scope>NUCLEOTIDE SEQUENCE</scope>
    <source>
        <strain evidence="1">F1 hybrid</strain>
    </source>
</reference>
<dbReference type="Proteomes" id="UP001057279">
    <property type="component" value="Linkage Group LG24"/>
</dbReference>
<sequence length="209" mass="22638">MVAQPPPARGAPGAASEPVQVPVLRQHAFPTSDGRNLPPGEGQRALLFLSPLPPRALCQSGLKSVKEVVLSQLKMLDTNRNRSDVRERDTGTSPNAAPLQGDAAAYPTTQKGPTFQRKTAPVRDGKCQGRERGDSCNLGSPNSASYKFIPEYLGPEFKMIGFSFPSRGFIYSHATVNSLWMPSICIVSPPFPLGYPKLHTSKTKCTMFP</sequence>
<keyword evidence="2" id="KW-1185">Reference proteome</keyword>
<gene>
    <name evidence="1" type="ORF">MJG53_018558</name>
</gene>